<comment type="function">
    <text evidence="11">Catalyzes the specific phosphorylation of the 3-hydroxyl group of shikimic acid using ATP as a cosubstrate.</text>
</comment>
<organism evidence="12 13">
    <name type="scientific">Paenibacillus sophorae</name>
    <dbReference type="NCBI Taxonomy" id="1333845"/>
    <lineage>
        <taxon>Bacteria</taxon>
        <taxon>Bacillati</taxon>
        <taxon>Bacillota</taxon>
        <taxon>Bacilli</taxon>
        <taxon>Bacillales</taxon>
        <taxon>Paenibacillaceae</taxon>
        <taxon>Paenibacillus</taxon>
    </lineage>
</organism>
<dbReference type="PANTHER" id="PTHR21087">
    <property type="entry name" value="SHIKIMATE KINASE"/>
    <property type="match status" value="1"/>
</dbReference>
<keyword evidence="5 11" id="KW-0808">Transferase</keyword>
<comment type="caution">
    <text evidence="11">Lacks conserved residue(s) required for the propagation of feature annotation.</text>
</comment>
<feature type="binding site" evidence="11">
    <location>
        <position position="29"/>
    </location>
    <ligand>
        <name>Mg(2+)</name>
        <dbReference type="ChEBI" id="CHEBI:18420"/>
    </ligand>
</feature>
<keyword evidence="8 11" id="KW-0067">ATP-binding</keyword>
<dbReference type="UniPathway" id="UPA00053">
    <property type="reaction ID" value="UER00088"/>
</dbReference>
<keyword evidence="11" id="KW-0963">Cytoplasm</keyword>
<keyword evidence="11" id="KW-0460">Magnesium</keyword>
<dbReference type="RefSeq" id="WP_246590512.1">
    <property type="nucleotide sequence ID" value="NZ_CP076607.1"/>
</dbReference>
<dbReference type="PRINTS" id="PR01100">
    <property type="entry name" value="SHIKIMTKNASE"/>
</dbReference>
<feature type="binding site" evidence="11">
    <location>
        <position position="149"/>
    </location>
    <ligand>
        <name>substrate</name>
    </ligand>
</feature>
<dbReference type="EMBL" id="FODH01000003">
    <property type="protein sequence ID" value="SEN82754.1"/>
    <property type="molecule type" value="Genomic_DNA"/>
</dbReference>
<dbReference type="GO" id="GO:0005524">
    <property type="term" value="F:ATP binding"/>
    <property type="evidence" value="ECO:0007669"/>
    <property type="project" value="UniProtKB-UniRule"/>
</dbReference>
<dbReference type="InterPro" id="IPR023000">
    <property type="entry name" value="Shikimate_kinase_CS"/>
</dbReference>
<comment type="similarity">
    <text evidence="2 11">Belongs to the shikimate kinase family.</text>
</comment>
<proteinExistence type="inferred from homology"/>
<comment type="subunit">
    <text evidence="11">Monomer.</text>
</comment>
<dbReference type="GO" id="GO:0005829">
    <property type="term" value="C:cytosol"/>
    <property type="evidence" value="ECO:0007669"/>
    <property type="project" value="TreeGrafter"/>
</dbReference>
<feature type="binding site" evidence="11">
    <location>
        <position position="131"/>
    </location>
    <ligand>
        <name>ATP</name>
        <dbReference type="ChEBI" id="CHEBI:30616"/>
    </ligand>
</feature>
<comment type="subcellular location">
    <subcellularLocation>
        <location evidence="11">Cytoplasm</location>
    </subcellularLocation>
</comment>
<feature type="binding site" evidence="11">
    <location>
        <position position="71"/>
    </location>
    <ligand>
        <name>substrate</name>
    </ligand>
</feature>
<evidence type="ECO:0000256" key="8">
    <source>
        <dbReference type="ARBA" id="ARBA00022840"/>
    </source>
</evidence>
<evidence type="ECO:0000256" key="2">
    <source>
        <dbReference type="ARBA" id="ARBA00006997"/>
    </source>
</evidence>
<dbReference type="PROSITE" id="PS01128">
    <property type="entry name" value="SHIKIMATE_KINASE"/>
    <property type="match status" value="1"/>
</dbReference>
<comment type="catalytic activity">
    <reaction evidence="10 11">
        <text>shikimate + ATP = 3-phosphoshikimate + ADP + H(+)</text>
        <dbReference type="Rhea" id="RHEA:13121"/>
        <dbReference type="ChEBI" id="CHEBI:15378"/>
        <dbReference type="ChEBI" id="CHEBI:30616"/>
        <dbReference type="ChEBI" id="CHEBI:36208"/>
        <dbReference type="ChEBI" id="CHEBI:145989"/>
        <dbReference type="ChEBI" id="CHEBI:456216"/>
        <dbReference type="EC" id="2.7.1.71"/>
    </reaction>
</comment>
<evidence type="ECO:0000256" key="7">
    <source>
        <dbReference type="ARBA" id="ARBA00022777"/>
    </source>
</evidence>
<dbReference type="InterPro" id="IPR031322">
    <property type="entry name" value="Shikimate/glucono_kinase"/>
</dbReference>
<dbReference type="CDD" id="cd00464">
    <property type="entry name" value="SK"/>
    <property type="match status" value="1"/>
</dbReference>
<evidence type="ECO:0000256" key="3">
    <source>
        <dbReference type="ARBA" id="ARBA00012154"/>
    </source>
</evidence>
<evidence type="ECO:0000313" key="12">
    <source>
        <dbReference type="EMBL" id="SEN82754.1"/>
    </source>
</evidence>
<dbReference type="Proteomes" id="UP000198809">
    <property type="component" value="Unassembled WGS sequence"/>
</dbReference>
<dbReference type="EC" id="2.7.1.71" evidence="3 11"/>
<dbReference type="GO" id="GO:0008652">
    <property type="term" value="P:amino acid biosynthetic process"/>
    <property type="evidence" value="ECO:0007669"/>
    <property type="project" value="UniProtKB-KW"/>
</dbReference>
<dbReference type="Gene3D" id="3.40.50.300">
    <property type="entry name" value="P-loop containing nucleotide triphosphate hydrolases"/>
    <property type="match status" value="1"/>
</dbReference>
<dbReference type="PANTHER" id="PTHR21087:SF16">
    <property type="entry name" value="SHIKIMATE KINASE 1, CHLOROPLASTIC"/>
    <property type="match status" value="1"/>
</dbReference>
<dbReference type="AlphaFoldDB" id="A0A1H8JPU5"/>
<evidence type="ECO:0000256" key="5">
    <source>
        <dbReference type="ARBA" id="ARBA00022679"/>
    </source>
</evidence>
<protein>
    <recommendedName>
        <fullName evidence="3 11">Shikimate kinase</fullName>
        <shortName evidence="11">SK</shortName>
        <ecNumber evidence="3 11">2.7.1.71</ecNumber>
    </recommendedName>
</protein>
<dbReference type="HAMAP" id="MF_00109">
    <property type="entry name" value="Shikimate_kinase"/>
    <property type="match status" value="1"/>
</dbReference>
<keyword evidence="4 11" id="KW-0028">Amino-acid biosynthesis</keyword>
<gene>
    <name evidence="11" type="primary">aroK</name>
    <name evidence="12" type="ORF">SAMN04487895_103108</name>
</gene>
<feature type="binding site" evidence="11">
    <location>
        <begin position="25"/>
        <end position="30"/>
    </location>
    <ligand>
        <name>ATP</name>
        <dbReference type="ChEBI" id="CHEBI:30616"/>
    </ligand>
</feature>
<feature type="binding site" evidence="11">
    <location>
        <position position="93"/>
    </location>
    <ligand>
        <name>substrate</name>
    </ligand>
</feature>
<accession>A0A1H8JPU5</accession>
<dbReference type="GO" id="GO:0004765">
    <property type="term" value="F:shikimate kinase activity"/>
    <property type="evidence" value="ECO:0007669"/>
    <property type="project" value="UniProtKB-UniRule"/>
</dbReference>
<evidence type="ECO:0000313" key="13">
    <source>
        <dbReference type="Proteomes" id="UP000198809"/>
    </source>
</evidence>
<dbReference type="SUPFAM" id="SSF52540">
    <property type="entry name" value="P-loop containing nucleoside triphosphate hydrolases"/>
    <property type="match status" value="1"/>
</dbReference>
<evidence type="ECO:0000256" key="6">
    <source>
        <dbReference type="ARBA" id="ARBA00022741"/>
    </source>
</evidence>
<dbReference type="GO" id="GO:0009073">
    <property type="term" value="P:aromatic amino acid family biosynthetic process"/>
    <property type="evidence" value="ECO:0007669"/>
    <property type="project" value="UniProtKB-KW"/>
</dbReference>
<evidence type="ECO:0000256" key="9">
    <source>
        <dbReference type="ARBA" id="ARBA00023141"/>
    </source>
</evidence>
<keyword evidence="7 11" id="KW-0418">Kinase</keyword>
<dbReference type="GO" id="GO:0009423">
    <property type="term" value="P:chorismate biosynthetic process"/>
    <property type="evidence" value="ECO:0007669"/>
    <property type="project" value="UniProtKB-UniRule"/>
</dbReference>
<dbReference type="Pfam" id="PF01202">
    <property type="entry name" value="SKI"/>
    <property type="match status" value="1"/>
</dbReference>
<dbReference type="STRING" id="1333845.SAMN04487895_103108"/>
<comment type="pathway">
    <text evidence="1 11">Metabolic intermediate biosynthesis; chorismate biosynthesis; chorismate from D-erythrose 4-phosphate and phosphoenolpyruvate: step 5/7.</text>
</comment>
<reference evidence="12 13" key="1">
    <citation type="submission" date="2016-10" db="EMBL/GenBank/DDBJ databases">
        <authorList>
            <person name="de Groot N.N."/>
        </authorList>
    </citation>
    <scope>NUCLEOTIDE SEQUENCE [LARGE SCALE GENOMIC DNA]</scope>
    <source>
        <strain evidence="12 13">CGMCC 1.10238</strain>
    </source>
</reference>
<evidence type="ECO:0000256" key="11">
    <source>
        <dbReference type="HAMAP-Rule" id="MF_00109"/>
    </source>
</evidence>
<dbReference type="InterPro" id="IPR000623">
    <property type="entry name" value="Shikimate_kinase/TSH1"/>
</dbReference>
<comment type="cofactor">
    <cofactor evidence="11">
        <name>Mg(2+)</name>
        <dbReference type="ChEBI" id="CHEBI:18420"/>
    </cofactor>
    <text evidence="11">Binds 1 Mg(2+) ion per subunit.</text>
</comment>
<evidence type="ECO:0000256" key="1">
    <source>
        <dbReference type="ARBA" id="ARBA00004842"/>
    </source>
</evidence>
<feature type="binding site" evidence="11">
    <location>
        <position position="47"/>
    </location>
    <ligand>
        <name>substrate</name>
    </ligand>
</feature>
<dbReference type="InterPro" id="IPR027417">
    <property type="entry name" value="P-loop_NTPase"/>
</dbReference>
<name>A0A1H8JPU5_9BACL</name>
<keyword evidence="9 11" id="KW-0057">Aromatic amino acid biosynthesis</keyword>
<keyword evidence="6 11" id="KW-0547">Nucleotide-binding</keyword>
<evidence type="ECO:0000256" key="10">
    <source>
        <dbReference type="ARBA" id="ARBA00048567"/>
    </source>
</evidence>
<keyword evidence="11" id="KW-0479">Metal-binding</keyword>
<evidence type="ECO:0000256" key="4">
    <source>
        <dbReference type="ARBA" id="ARBA00022605"/>
    </source>
</evidence>
<dbReference type="GO" id="GO:0000287">
    <property type="term" value="F:magnesium ion binding"/>
    <property type="evidence" value="ECO:0007669"/>
    <property type="project" value="UniProtKB-UniRule"/>
</dbReference>
<sequence length="187" mass="20324">MSGDEMPWNTRPANTGNLILIGMMATGKSSVGAVLAEQLGYELVDLDHEIIRKEGRSVSEIFAEEGEGYFRAVETEVLRQTVQSSRQVIATGGGAVLAPVNRGMMIENGIVVALSATAEDIISRVAGDNKRPLLAGNAEERVRRILEERKDAYSFAHCTVDTTDLSAAQVSLHILMHYRVLAFKHVG</sequence>